<evidence type="ECO:0000256" key="1">
    <source>
        <dbReference type="ARBA" id="ARBA00023172"/>
    </source>
</evidence>
<name>A0A4Q8B5C0_9ACTN</name>
<evidence type="ECO:0000313" key="3">
    <source>
        <dbReference type="Proteomes" id="UP000294114"/>
    </source>
</evidence>
<comment type="caution">
    <text evidence="2">The sequence shown here is derived from an EMBL/GenBank/DDBJ whole genome shotgun (WGS) entry which is preliminary data.</text>
</comment>
<dbReference type="AlphaFoldDB" id="A0A4Q8B5C0"/>
<reference evidence="2 3" key="1">
    <citation type="submission" date="2019-02" db="EMBL/GenBank/DDBJ databases">
        <title>Sequencing the genomes of 1000 actinobacteria strains.</title>
        <authorList>
            <person name="Klenk H.-P."/>
        </authorList>
    </citation>
    <scope>NUCLEOTIDE SEQUENCE [LARGE SCALE GENOMIC DNA]</scope>
    <source>
        <strain evidence="2 3">DSM 45612</strain>
    </source>
</reference>
<dbReference type="OrthoDB" id="1822491at2"/>
<organism evidence="2 3">
    <name type="scientific">Micromonospora kangleipakensis</name>
    <dbReference type="NCBI Taxonomy" id="1077942"/>
    <lineage>
        <taxon>Bacteria</taxon>
        <taxon>Bacillati</taxon>
        <taxon>Actinomycetota</taxon>
        <taxon>Actinomycetes</taxon>
        <taxon>Micromonosporales</taxon>
        <taxon>Micromonosporaceae</taxon>
        <taxon>Micromonospora</taxon>
    </lineage>
</organism>
<protein>
    <recommendedName>
        <fullName evidence="4">Phage integrase family protein</fullName>
    </recommendedName>
</protein>
<dbReference type="RefSeq" id="WP_130330388.1">
    <property type="nucleotide sequence ID" value="NZ_SHLD01000001.1"/>
</dbReference>
<dbReference type="InterPro" id="IPR013762">
    <property type="entry name" value="Integrase-like_cat_sf"/>
</dbReference>
<dbReference type="InterPro" id="IPR011010">
    <property type="entry name" value="DNA_brk_join_enz"/>
</dbReference>
<evidence type="ECO:0000313" key="2">
    <source>
        <dbReference type="EMBL" id="RZU72538.1"/>
    </source>
</evidence>
<dbReference type="Proteomes" id="UP000294114">
    <property type="component" value="Unassembled WGS sequence"/>
</dbReference>
<gene>
    <name evidence="2" type="ORF">EV384_0909</name>
</gene>
<dbReference type="Gene3D" id="1.10.443.10">
    <property type="entry name" value="Intergrase catalytic core"/>
    <property type="match status" value="1"/>
</dbReference>
<dbReference type="GO" id="GO:0015074">
    <property type="term" value="P:DNA integration"/>
    <property type="evidence" value="ECO:0007669"/>
    <property type="project" value="InterPro"/>
</dbReference>
<keyword evidence="1" id="KW-0233">DNA recombination</keyword>
<dbReference type="GO" id="GO:0003677">
    <property type="term" value="F:DNA binding"/>
    <property type="evidence" value="ECO:0007669"/>
    <property type="project" value="InterPro"/>
</dbReference>
<sequence length="90" mass="9411">MSVPAAILPVLRDHLAAFVDDNPAALVFGSPNGRPIWRGNLNKVIGWSGAIGKLGVPGLHFHDLRHTGNTIAARTGASTREPLLAPGARS</sequence>
<proteinExistence type="predicted"/>
<accession>A0A4Q8B5C0</accession>
<dbReference type="SUPFAM" id="SSF56349">
    <property type="entry name" value="DNA breaking-rejoining enzymes"/>
    <property type="match status" value="1"/>
</dbReference>
<dbReference type="EMBL" id="SHLD01000001">
    <property type="protein sequence ID" value="RZU72538.1"/>
    <property type="molecule type" value="Genomic_DNA"/>
</dbReference>
<evidence type="ECO:0008006" key="4">
    <source>
        <dbReference type="Google" id="ProtNLM"/>
    </source>
</evidence>
<dbReference type="GO" id="GO:0006310">
    <property type="term" value="P:DNA recombination"/>
    <property type="evidence" value="ECO:0007669"/>
    <property type="project" value="UniProtKB-KW"/>
</dbReference>
<keyword evidence="3" id="KW-1185">Reference proteome</keyword>